<evidence type="ECO:0000313" key="3">
    <source>
        <dbReference type="EMBL" id="MET3615679.1"/>
    </source>
</evidence>
<dbReference type="PRINTS" id="PR01490">
    <property type="entry name" value="RTXTOXIND"/>
</dbReference>
<dbReference type="RefSeq" id="WP_354558140.1">
    <property type="nucleotide sequence ID" value="NZ_JBEPMB010000008.1"/>
</dbReference>
<gene>
    <name evidence="3" type="ORF">ABID16_004026</name>
</gene>
<comment type="caution">
    <text evidence="3">The sequence shown here is derived from an EMBL/GenBank/DDBJ whole genome shotgun (WGS) entry which is preliminary data.</text>
</comment>
<dbReference type="PANTHER" id="PTHR30386">
    <property type="entry name" value="MEMBRANE FUSION SUBUNIT OF EMRAB-TOLC MULTIDRUG EFFLUX PUMP"/>
    <property type="match status" value="1"/>
</dbReference>
<feature type="coiled-coil region" evidence="1">
    <location>
        <begin position="161"/>
        <end position="279"/>
    </location>
</feature>
<keyword evidence="2" id="KW-1133">Transmembrane helix</keyword>
<proteinExistence type="predicted"/>
<dbReference type="InterPro" id="IPR050739">
    <property type="entry name" value="MFP"/>
</dbReference>
<evidence type="ECO:0000256" key="1">
    <source>
        <dbReference type="SAM" id="Coils"/>
    </source>
</evidence>
<keyword evidence="2" id="KW-0472">Membrane</keyword>
<keyword evidence="4" id="KW-1185">Reference proteome</keyword>
<dbReference type="Proteomes" id="UP001549047">
    <property type="component" value="Unassembled WGS sequence"/>
</dbReference>
<keyword evidence="1" id="KW-0175">Coiled coil</keyword>
<dbReference type="PANTHER" id="PTHR30386:SF28">
    <property type="entry name" value="EXPORTED PROTEIN"/>
    <property type="match status" value="1"/>
</dbReference>
<evidence type="ECO:0000313" key="4">
    <source>
        <dbReference type="Proteomes" id="UP001549047"/>
    </source>
</evidence>
<accession>A0ABV2J7B5</accession>
<protein>
    <submittedName>
        <fullName evidence="3">Membrane fusion protein</fullName>
    </submittedName>
</protein>
<feature type="transmembrane region" description="Helical" evidence="2">
    <location>
        <begin position="45"/>
        <end position="66"/>
    </location>
</feature>
<name>A0ABV2J7B5_9HYPH</name>
<reference evidence="3 4" key="1">
    <citation type="submission" date="2024-06" db="EMBL/GenBank/DDBJ databases">
        <title>Genomic Encyclopedia of Type Strains, Phase IV (KMG-IV): sequencing the most valuable type-strain genomes for metagenomic binning, comparative biology and taxonomic classification.</title>
        <authorList>
            <person name="Goeker M."/>
        </authorList>
    </citation>
    <scope>NUCLEOTIDE SEQUENCE [LARGE SCALE GENOMIC DNA]</scope>
    <source>
        <strain evidence="3 4">DSM 29780</strain>
    </source>
</reference>
<sequence>MQLPDFLKRLFQPGGGKRPQTTLGNFEVTGLHDLGSSIEFRRDTAGSLMVVFFSALAIVIIGGLWIGTFSKQETMRGVVLGAKGSQRVNSTVAGTVSTIWVKQGDTVVPGQKLLTVTPQQSGAGNKSLSEVELAALKSQTESIDRRIGEIKDLMTRDASDLKSYEDSSKKLASNLEQQEADMKRAVDQQAAAVDKLRGYLKRGLATRDLVSVQERALQDYKRQLADIRLQITQLTSTRIDRRRTVEQNNNGSNSQLADLERAKAALNSQMEQAKSAIATDILAVTAGQIAAVNVREGSQVNSGDTVVAIGDPTAPFTVALEAPSKTMGLLTIGQRVVLKYDAFPYKTFGVKYGKVISIGEQPVSLPKAVADDKPFIDPKMGDAGPAPPPQSRYLVEVEPDDRAINAYGVDRPILVGSTLSADVVVERRRLIDWVIDPILAMRGRL</sequence>
<keyword evidence="2" id="KW-0812">Transmembrane</keyword>
<evidence type="ECO:0000256" key="2">
    <source>
        <dbReference type="SAM" id="Phobius"/>
    </source>
</evidence>
<dbReference type="Gene3D" id="2.40.30.170">
    <property type="match status" value="1"/>
</dbReference>
<organism evidence="3 4">
    <name type="scientific">Rhizobium aquaticum</name>
    <dbReference type="NCBI Taxonomy" id="1549636"/>
    <lineage>
        <taxon>Bacteria</taxon>
        <taxon>Pseudomonadati</taxon>
        <taxon>Pseudomonadota</taxon>
        <taxon>Alphaproteobacteria</taxon>
        <taxon>Hyphomicrobiales</taxon>
        <taxon>Rhizobiaceae</taxon>
        <taxon>Rhizobium/Agrobacterium group</taxon>
        <taxon>Rhizobium</taxon>
    </lineage>
</organism>
<dbReference type="EMBL" id="JBEPMB010000008">
    <property type="protein sequence ID" value="MET3615679.1"/>
    <property type="molecule type" value="Genomic_DNA"/>
</dbReference>